<name>A0ABW8N949_9MICC</name>
<sequence>MSRVVGIRRVYRVSSLGRFCVVVPGLRHSVVGPALRAQPCSFPAHQAPQRHPFVARPALRPTPGTKDAHQAPQKHPLRCEARSTSHSGHQRRTPGPTKTPPSLRGPLYVPLRAPKTHTRPHKNTPFVARPALRPTPGTKDARQAPQKHPLRCEARSTSHSGHQRRTPGPTLWERPKTTTPGLATRATPTHRAPYVRRWPIHLSSGHRRT</sequence>
<gene>
    <name evidence="2" type="ORF">ABIA52_003005</name>
</gene>
<comment type="caution">
    <text evidence="2">The sequence shown here is derived from an EMBL/GenBank/DDBJ whole genome shotgun (WGS) entry which is preliminary data.</text>
</comment>
<protein>
    <submittedName>
        <fullName evidence="2">Uncharacterized protein</fullName>
    </submittedName>
</protein>
<feature type="region of interest" description="Disordered" evidence="1">
    <location>
        <begin position="55"/>
        <end position="186"/>
    </location>
</feature>
<accession>A0ABW8N949</accession>
<proteinExistence type="predicted"/>
<organism evidence="2 3">
    <name type="scientific">Paenarthrobacter histidinolovorans</name>
    <dbReference type="NCBI Taxonomy" id="43664"/>
    <lineage>
        <taxon>Bacteria</taxon>
        <taxon>Bacillati</taxon>
        <taxon>Actinomycetota</taxon>
        <taxon>Actinomycetes</taxon>
        <taxon>Micrococcales</taxon>
        <taxon>Micrococcaceae</taxon>
        <taxon>Paenarthrobacter</taxon>
    </lineage>
</organism>
<keyword evidence="3" id="KW-1185">Reference proteome</keyword>
<evidence type="ECO:0000313" key="2">
    <source>
        <dbReference type="EMBL" id="MFK4640116.1"/>
    </source>
</evidence>
<dbReference type="Proteomes" id="UP001620520">
    <property type="component" value="Unassembled WGS sequence"/>
</dbReference>
<dbReference type="EMBL" id="JBIYEW010000003">
    <property type="protein sequence ID" value="MFK4640116.1"/>
    <property type="molecule type" value="Genomic_DNA"/>
</dbReference>
<reference evidence="2 3" key="1">
    <citation type="submission" date="2024-10" db="EMBL/GenBank/DDBJ databases">
        <title>Novel secondary metabolite-producing bacteria for plant disease control.</title>
        <authorList>
            <person name="Chevrette M."/>
        </authorList>
    </citation>
    <scope>NUCLEOTIDE SEQUENCE [LARGE SCALE GENOMIC DNA]</scope>
    <source>
        <strain evidence="2 3">J30 TE3557</strain>
    </source>
</reference>
<evidence type="ECO:0000313" key="3">
    <source>
        <dbReference type="Proteomes" id="UP001620520"/>
    </source>
</evidence>
<evidence type="ECO:0000256" key="1">
    <source>
        <dbReference type="SAM" id="MobiDB-lite"/>
    </source>
</evidence>